<dbReference type="InterPro" id="IPR010419">
    <property type="entry name" value="CO_DH_gsu"/>
</dbReference>
<dbReference type="PANTHER" id="PTHR38588:SF1">
    <property type="entry name" value="BLL0334 PROTEIN"/>
    <property type="match status" value="1"/>
</dbReference>
<dbReference type="InterPro" id="IPR023393">
    <property type="entry name" value="START-like_dom_sf"/>
</dbReference>
<dbReference type="PANTHER" id="PTHR38588">
    <property type="entry name" value="BLL0334 PROTEIN"/>
    <property type="match status" value="1"/>
</dbReference>
<keyword evidence="3" id="KW-1185">Reference proteome</keyword>
<dbReference type="Proteomes" id="UP000253529">
    <property type="component" value="Unassembled WGS sequence"/>
</dbReference>
<proteinExistence type="predicted"/>
<feature type="compositionally biased region" description="Low complexity" evidence="1">
    <location>
        <begin position="182"/>
        <end position="204"/>
    </location>
</feature>
<dbReference type="Pfam" id="PF06240">
    <property type="entry name" value="COXG"/>
    <property type="match status" value="1"/>
</dbReference>
<protein>
    <submittedName>
        <fullName evidence="2">Carbon monoxide dehydrogenase subunit G</fullName>
    </submittedName>
</protein>
<accession>A0A366F9R8</accession>
<dbReference type="Gene3D" id="3.30.530.20">
    <property type="match status" value="1"/>
</dbReference>
<feature type="region of interest" description="Disordered" evidence="1">
    <location>
        <begin position="174"/>
        <end position="204"/>
    </location>
</feature>
<organism evidence="2 3">
    <name type="scientific">Roseiarcus fermentans</name>
    <dbReference type="NCBI Taxonomy" id="1473586"/>
    <lineage>
        <taxon>Bacteria</taxon>
        <taxon>Pseudomonadati</taxon>
        <taxon>Pseudomonadota</taxon>
        <taxon>Alphaproteobacteria</taxon>
        <taxon>Hyphomicrobiales</taxon>
        <taxon>Roseiarcaceae</taxon>
        <taxon>Roseiarcus</taxon>
    </lineage>
</organism>
<dbReference type="EMBL" id="QNRK01000016">
    <property type="protein sequence ID" value="RBP11412.1"/>
    <property type="molecule type" value="Genomic_DNA"/>
</dbReference>
<evidence type="ECO:0000256" key="1">
    <source>
        <dbReference type="SAM" id="MobiDB-lite"/>
    </source>
</evidence>
<dbReference type="CDD" id="cd05018">
    <property type="entry name" value="CoxG"/>
    <property type="match status" value="1"/>
</dbReference>
<evidence type="ECO:0000313" key="2">
    <source>
        <dbReference type="EMBL" id="RBP11412.1"/>
    </source>
</evidence>
<dbReference type="AlphaFoldDB" id="A0A366F9R8"/>
<reference evidence="2 3" key="1">
    <citation type="submission" date="2018-06" db="EMBL/GenBank/DDBJ databases">
        <title>Genomic Encyclopedia of Type Strains, Phase IV (KMG-IV): sequencing the most valuable type-strain genomes for metagenomic binning, comparative biology and taxonomic classification.</title>
        <authorList>
            <person name="Goeker M."/>
        </authorList>
    </citation>
    <scope>NUCLEOTIDE SEQUENCE [LARGE SCALE GENOMIC DNA]</scope>
    <source>
        <strain evidence="2 3">DSM 24875</strain>
    </source>
</reference>
<comment type="caution">
    <text evidence="2">The sequence shown here is derived from an EMBL/GenBank/DDBJ whole genome shotgun (WGS) entry which is preliminary data.</text>
</comment>
<evidence type="ECO:0000313" key="3">
    <source>
        <dbReference type="Proteomes" id="UP000253529"/>
    </source>
</evidence>
<dbReference type="SUPFAM" id="SSF55961">
    <property type="entry name" value="Bet v1-like"/>
    <property type="match status" value="1"/>
</dbReference>
<name>A0A366F9R8_9HYPH</name>
<sequence length="227" mass="23120">MAMTMTGEATLPAPRPTVWALLNDPDVLKACIPGCQSLERVGDGYAAVAKVKIGPVSATFKGKVAFSDIVPDVGYTIAGEGEGGIAGFAKGGAKVSLADVEGGTLLSYDVEAHVGGKIAQLGSRLIDGVAKGMADKFFAGFAEAATRVASLEAAQAHPAHAEAHVTHHFSAAEPHAAAPLDPGRAPVGAPPAEAAGSLPAAAAPAASVSSPKKKSWFRRIWEWFTSR</sequence>
<gene>
    <name evidence="2" type="ORF">DFR50_116107</name>
</gene>